<dbReference type="AlphaFoldDB" id="A0A6M2BRF3"/>
<dbReference type="CDD" id="cd01949">
    <property type="entry name" value="GGDEF"/>
    <property type="match status" value="1"/>
</dbReference>
<dbReference type="Pfam" id="PF00990">
    <property type="entry name" value="GGDEF"/>
    <property type="match status" value="1"/>
</dbReference>
<dbReference type="GO" id="GO:0003824">
    <property type="term" value="F:catalytic activity"/>
    <property type="evidence" value="ECO:0007669"/>
    <property type="project" value="UniProtKB-ARBA"/>
</dbReference>
<dbReference type="InterPro" id="IPR043128">
    <property type="entry name" value="Rev_trsase/Diguanyl_cyclase"/>
</dbReference>
<dbReference type="InterPro" id="IPR000160">
    <property type="entry name" value="GGDEF_dom"/>
</dbReference>
<dbReference type="Proteomes" id="UP000472676">
    <property type="component" value="Unassembled WGS sequence"/>
</dbReference>
<feature type="domain" description="PAS" evidence="3">
    <location>
        <begin position="33"/>
        <end position="79"/>
    </location>
</feature>
<dbReference type="InterPro" id="IPR029787">
    <property type="entry name" value="Nucleotide_cyclase"/>
</dbReference>
<reference evidence="6 7" key="1">
    <citation type="journal article" date="2014" name="Int. J. Syst. Evol. Microbiol.">
        <title>Solimonas terrae sp. nov., isolated from soil.</title>
        <authorList>
            <person name="Kim S.J."/>
            <person name="Moon J.Y."/>
            <person name="Weon H.Y."/>
            <person name="Ahn J.H."/>
            <person name="Chen W.M."/>
            <person name="Kwon S.W."/>
        </authorList>
    </citation>
    <scope>NUCLEOTIDE SEQUENCE [LARGE SCALE GENOMIC DNA]</scope>
    <source>
        <strain evidence="6 7">KIS83-12</strain>
    </source>
</reference>
<sequence length="326" mass="36426">METDAAAVHGTGDSPAAPADWAPAHHGELLQSDPQRYAQMVKNITGFGVYLIDREGRIASWNQGAAKITGYTENEVVGQPYGKLFSKSVDGEGLPQRTLNHARENRHCRDEHRRQRHSGEAFYAQCAVDVLRNPDGEVSGYVEVFHDITEQKHREDVLLQRATRDALTGVANRGYFNEVASSEIARARRFAEPLSVIMLDIDHFKKINDTYGHDTGDRVITALARTCTETMRKIDVVGRLGGEEFAVLLPRANKEPALEIAQRLRRTVAELRVADSEGRQISFTVSGGVAALRPLTRDLHELLRNADSALYQAKREGRNQIRAWFD</sequence>
<accession>A0A6M2BRF3</accession>
<dbReference type="NCBIfam" id="TIGR00254">
    <property type="entry name" value="GGDEF"/>
    <property type="match status" value="1"/>
</dbReference>
<dbReference type="SMART" id="SM00091">
    <property type="entry name" value="PAS"/>
    <property type="match status" value="1"/>
</dbReference>
<evidence type="ECO:0000259" key="4">
    <source>
        <dbReference type="PROSITE" id="PS50113"/>
    </source>
</evidence>
<dbReference type="SUPFAM" id="SSF55073">
    <property type="entry name" value="Nucleotide cyclase"/>
    <property type="match status" value="1"/>
</dbReference>
<proteinExistence type="predicted"/>
<dbReference type="RefSeq" id="WP_166255221.1">
    <property type="nucleotide sequence ID" value="NZ_JAAMOW010000004.1"/>
</dbReference>
<dbReference type="InterPro" id="IPR052163">
    <property type="entry name" value="DGC-Regulatory_Protein"/>
</dbReference>
<dbReference type="PANTHER" id="PTHR46663">
    <property type="entry name" value="DIGUANYLATE CYCLASE DGCT-RELATED"/>
    <property type="match status" value="1"/>
</dbReference>
<dbReference type="CDD" id="cd00130">
    <property type="entry name" value="PAS"/>
    <property type="match status" value="1"/>
</dbReference>
<dbReference type="Gene3D" id="3.30.70.270">
    <property type="match status" value="1"/>
</dbReference>
<dbReference type="FunFam" id="3.30.70.270:FF:000001">
    <property type="entry name" value="Diguanylate cyclase domain protein"/>
    <property type="match status" value="1"/>
</dbReference>
<dbReference type="InterPro" id="IPR000700">
    <property type="entry name" value="PAS-assoc_C"/>
</dbReference>
<dbReference type="Pfam" id="PF13426">
    <property type="entry name" value="PAS_9"/>
    <property type="match status" value="1"/>
</dbReference>
<feature type="domain" description="PAC" evidence="4">
    <location>
        <begin position="108"/>
        <end position="160"/>
    </location>
</feature>
<protein>
    <submittedName>
        <fullName evidence="6">Diguanylate cyclase</fullName>
    </submittedName>
</protein>
<dbReference type="SUPFAM" id="SSF55785">
    <property type="entry name" value="PYP-like sensor domain (PAS domain)"/>
    <property type="match status" value="1"/>
</dbReference>
<evidence type="ECO:0000259" key="5">
    <source>
        <dbReference type="PROSITE" id="PS50887"/>
    </source>
</evidence>
<keyword evidence="7" id="KW-1185">Reference proteome</keyword>
<feature type="domain" description="GGDEF" evidence="5">
    <location>
        <begin position="192"/>
        <end position="326"/>
    </location>
</feature>
<feature type="region of interest" description="Disordered" evidence="2">
    <location>
        <begin position="1"/>
        <end position="22"/>
    </location>
</feature>
<dbReference type="PROSITE" id="PS50887">
    <property type="entry name" value="GGDEF"/>
    <property type="match status" value="1"/>
</dbReference>
<evidence type="ECO:0000313" key="7">
    <source>
        <dbReference type="Proteomes" id="UP000472676"/>
    </source>
</evidence>
<gene>
    <name evidence="6" type="ORF">G7Y85_09035</name>
</gene>
<dbReference type="EMBL" id="JAAMOW010000004">
    <property type="protein sequence ID" value="NGY04910.1"/>
    <property type="molecule type" value="Genomic_DNA"/>
</dbReference>
<organism evidence="6 7">
    <name type="scientific">Solimonas terrae</name>
    <dbReference type="NCBI Taxonomy" id="1396819"/>
    <lineage>
        <taxon>Bacteria</taxon>
        <taxon>Pseudomonadati</taxon>
        <taxon>Pseudomonadota</taxon>
        <taxon>Gammaproteobacteria</taxon>
        <taxon>Nevskiales</taxon>
        <taxon>Nevskiaceae</taxon>
        <taxon>Solimonas</taxon>
    </lineage>
</organism>
<dbReference type="NCBIfam" id="TIGR00229">
    <property type="entry name" value="sensory_box"/>
    <property type="match status" value="1"/>
</dbReference>
<dbReference type="InterPro" id="IPR035965">
    <property type="entry name" value="PAS-like_dom_sf"/>
</dbReference>
<dbReference type="PROSITE" id="PS50113">
    <property type="entry name" value="PAC"/>
    <property type="match status" value="1"/>
</dbReference>
<dbReference type="PANTHER" id="PTHR46663:SF4">
    <property type="entry name" value="DIGUANYLATE CYCLASE DGCT-RELATED"/>
    <property type="match status" value="1"/>
</dbReference>
<name>A0A6M2BRF3_9GAMM</name>
<dbReference type="SMART" id="SM00267">
    <property type="entry name" value="GGDEF"/>
    <property type="match status" value="1"/>
</dbReference>
<comment type="caution">
    <text evidence="6">The sequence shown here is derived from an EMBL/GenBank/DDBJ whole genome shotgun (WGS) entry which is preliminary data.</text>
</comment>
<evidence type="ECO:0000256" key="2">
    <source>
        <dbReference type="SAM" id="MobiDB-lite"/>
    </source>
</evidence>
<evidence type="ECO:0000256" key="1">
    <source>
        <dbReference type="ARBA" id="ARBA00001946"/>
    </source>
</evidence>
<dbReference type="PROSITE" id="PS50112">
    <property type="entry name" value="PAS"/>
    <property type="match status" value="1"/>
</dbReference>
<dbReference type="Gene3D" id="3.30.450.20">
    <property type="entry name" value="PAS domain"/>
    <property type="match status" value="1"/>
</dbReference>
<dbReference type="InterPro" id="IPR000014">
    <property type="entry name" value="PAS"/>
</dbReference>
<evidence type="ECO:0000313" key="6">
    <source>
        <dbReference type="EMBL" id="NGY04910.1"/>
    </source>
</evidence>
<evidence type="ECO:0000259" key="3">
    <source>
        <dbReference type="PROSITE" id="PS50112"/>
    </source>
</evidence>
<comment type="cofactor">
    <cofactor evidence="1">
        <name>Mg(2+)</name>
        <dbReference type="ChEBI" id="CHEBI:18420"/>
    </cofactor>
</comment>